<gene>
    <name evidence="2" type="ordered locus">MICA_2229</name>
</gene>
<name>G2KS24_MICAA</name>
<dbReference type="Pfam" id="PF01963">
    <property type="entry name" value="TraB_PrgY_gumN"/>
    <property type="match status" value="1"/>
</dbReference>
<protein>
    <submittedName>
        <fullName evidence="2">GumN family protein</fullName>
    </submittedName>
</protein>
<dbReference type="eggNOG" id="COG3735">
    <property type="taxonomic scope" value="Bacteria"/>
</dbReference>
<dbReference type="KEGG" id="mai:MICA_2229"/>
<dbReference type="AlphaFoldDB" id="G2KS24"/>
<dbReference type="RefSeq" id="WP_014103755.1">
    <property type="nucleotide sequence ID" value="NC_016026.1"/>
</dbReference>
<keyword evidence="1" id="KW-0732">Signal</keyword>
<feature type="signal peptide" evidence="1">
    <location>
        <begin position="1"/>
        <end position="24"/>
    </location>
</feature>
<dbReference type="InterPro" id="IPR047111">
    <property type="entry name" value="YbaP-like"/>
</dbReference>
<organism evidence="2 3">
    <name type="scientific">Micavibrio aeruginosavorus (strain ARL-13)</name>
    <dbReference type="NCBI Taxonomy" id="856793"/>
    <lineage>
        <taxon>Bacteria</taxon>
        <taxon>Pseudomonadati</taxon>
        <taxon>Bdellovibrionota</taxon>
        <taxon>Bdellovibrionia</taxon>
        <taxon>Bdellovibrionales</taxon>
        <taxon>Pseudobdellovibrionaceae</taxon>
        <taxon>Micavibrio</taxon>
    </lineage>
</organism>
<dbReference type="PANTHER" id="PTHR40590">
    <property type="entry name" value="CYTOPLASMIC PROTEIN-RELATED"/>
    <property type="match status" value="1"/>
</dbReference>
<proteinExistence type="predicted"/>
<evidence type="ECO:0000256" key="1">
    <source>
        <dbReference type="SAM" id="SignalP"/>
    </source>
</evidence>
<dbReference type="OrthoDB" id="9806326at2"/>
<evidence type="ECO:0000313" key="2">
    <source>
        <dbReference type="EMBL" id="AEP10532.1"/>
    </source>
</evidence>
<sequence length="493" mass="55849">MRGFKIACLSAALCALITSGAAHAKDPAEHLYKPDPAYPPQPAMFVLRDQDSTIYMFGSAHKIEKHMKWRTPLFNEALAKSDTLWLESTYTNMLDPSLRREQALSSFDTGTSLSRRLTPEQREKMEKLMAESGLQWTDLDRMKPWLAADALSAEFYGAKMQNNHKETDKTQKYKRRKITGGVEYILETSALGIPRKAIEPIRDHYLLFSNLPDADQMDYLTYTVDRLLEETAEKSDHKIDSLQKAWLNGDLPTQDELANGDMRRKMPGLYSAMMPERNIRITDAIIRELNGSGDDFIVIGSAHFAGPDSVLRMLIERGYTPERVYDTNEPETSFSNKSFYPPLYGEGKIMPKAVTMSLLPSKTNRVDEVVVRLTTPVAYHFCGRVSPMLHMIIPEQDSMTIYTGPYYITQYPKEKQDDCGSPTKTSTLDIPLALDQLVGDKPRILQFWAAGRMDSFKVSLVDNTLTFEPMGPNLYFKPVTKHQLTLDLASLGQ</sequence>
<accession>G2KS24</accession>
<dbReference type="HOGENOM" id="CLU_552999_0_0_5"/>
<dbReference type="CDD" id="cd14789">
    <property type="entry name" value="Tiki"/>
    <property type="match status" value="1"/>
</dbReference>
<feature type="chain" id="PRO_5003432531" evidence="1">
    <location>
        <begin position="25"/>
        <end position="493"/>
    </location>
</feature>
<dbReference type="InterPro" id="IPR002816">
    <property type="entry name" value="TraB/PrgY/GumN_fam"/>
</dbReference>
<dbReference type="PANTHER" id="PTHR40590:SF1">
    <property type="entry name" value="CYTOPLASMIC PROTEIN"/>
    <property type="match status" value="1"/>
</dbReference>
<reference evidence="2 3" key="1">
    <citation type="journal article" date="2011" name="BMC Genomics">
        <title>Genomic insights into an obligate epibiotic bacterial predator: Micavibrio aeruginosavorus ARL-13.</title>
        <authorList>
            <person name="Wang Z."/>
            <person name="Kadouri D."/>
            <person name="Wu M."/>
        </authorList>
    </citation>
    <scope>NUCLEOTIDE SEQUENCE [LARGE SCALE GENOMIC DNA]</scope>
    <source>
        <strain evidence="2 3">ARL-13</strain>
    </source>
</reference>
<evidence type="ECO:0000313" key="3">
    <source>
        <dbReference type="Proteomes" id="UP000009286"/>
    </source>
</evidence>
<dbReference type="STRING" id="856793.MICA_2229"/>
<dbReference type="EMBL" id="CP002382">
    <property type="protein sequence ID" value="AEP10532.1"/>
    <property type="molecule type" value="Genomic_DNA"/>
</dbReference>
<dbReference type="Proteomes" id="UP000009286">
    <property type="component" value="Chromosome"/>
</dbReference>
<keyword evidence="3" id="KW-1185">Reference proteome</keyword>